<keyword evidence="9" id="KW-0418">Kinase</keyword>
<keyword evidence="2" id="KW-0285">Flavoprotein</keyword>
<dbReference type="InterPro" id="IPR023468">
    <property type="entry name" value="Riboflavin_kinase"/>
</dbReference>
<evidence type="ECO:0000256" key="4">
    <source>
        <dbReference type="ARBA" id="ARBA00022679"/>
    </source>
</evidence>
<evidence type="ECO:0000313" key="10">
    <source>
        <dbReference type="Proteomes" id="UP000195442"/>
    </source>
</evidence>
<dbReference type="GO" id="GO:0008531">
    <property type="term" value="F:riboflavin kinase activity"/>
    <property type="evidence" value="ECO:0007669"/>
    <property type="project" value="UniProtKB-EC"/>
</dbReference>
<evidence type="ECO:0000256" key="2">
    <source>
        <dbReference type="ARBA" id="ARBA00022630"/>
    </source>
</evidence>
<organism evidence="9 10">
    <name type="scientific">Crenothrix polyspora</name>
    <dbReference type="NCBI Taxonomy" id="360316"/>
    <lineage>
        <taxon>Bacteria</taxon>
        <taxon>Pseudomonadati</taxon>
        <taxon>Pseudomonadota</taxon>
        <taxon>Gammaproteobacteria</taxon>
        <taxon>Methylococcales</taxon>
        <taxon>Crenotrichaceae</taxon>
        <taxon>Crenothrix</taxon>
    </lineage>
</organism>
<gene>
    <name evidence="9" type="ORF">CRENPOLYSF2_2520001</name>
</gene>
<keyword evidence="3" id="KW-0288">FMN</keyword>
<dbReference type="PANTHER" id="PTHR22749:SF6">
    <property type="entry name" value="RIBOFLAVIN KINASE"/>
    <property type="match status" value="1"/>
</dbReference>
<name>A0A1R4H743_9GAMM</name>
<dbReference type="InterPro" id="IPR015865">
    <property type="entry name" value="Riboflavin_kinase_bac/euk"/>
</dbReference>
<protein>
    <recommendedName>
        <fullName evidence="1">riboflavin kinase</fullName>
        <ecNumber evidence="1">2.7.1.26</ecNumber>
    </recommendedName>
</protein>
<dbReference type="InterPro" id="IPR023465">
    <property type="entry name" value="Riboflavin_kinase_dom_sf"/>
</dbReference>
<dbReference type="SMART" id="SM00904">
    <property type="entry name" value="Flavokinase"/>
    <property type="match status" value="1"/>
</dbReference>
<evidence type="ECO:0000256" key="5">
    <source>
        <dbReference type="ARBA" id="ARBA00022741"/>
    </source>
</evidence>
<keyword evidence="4 9" id="KW-0808">Transferase</keyword>
<dbReference type="GO" id="GO:0016779">
    <property type="term" value="F:nucleotidyltransferase activity"/>
    <property type="evidence" value="ECO:0007669"/>
    <property type="project" value="UniProtKB-KW"/>
</dbReference>
<dbReference type="Pfam" id="PF01687">
    <property type="entry name" value="Flavokinase"/>
    <property type="match status" value="1"/>
</dbReference>
<dbReference type="Proteomes" id="UP000195442">
    <property type="component" value="Unassembled WGS sequence"/>
</dbReference>
<dbReference type="GO" id="GO:0009231">
    <property type="term" value="P:riboflavin biosynthetic process"/>
    <property type="evidence" value="ECO:0007669"/>
    <property type="project" value="InterPro"/>
</dbReference>
<dbReference type="GO" id="GO:0005524">
    <property type="term" value="F:ATP binding"/>
    <property type="evidence" value="ECO:0007669"/>
    <property type="project" value="UniProtKB-KW"/>
</dbReference>
<dbReference type="AlphaFoldDB" id="A0A1R4H743"/>
<dbReference type="Gene3D" id="2.40.30.30">
    <property type="entry name" value="Riboflavin kinase-like"/>
    <property type="match status" value="1"/>
</dbReference>
<keyword evidence="5" id="KW-0547">Nucleotide-binding</keyword>
<keyword evidence="10" id="KW-1185">Reference proteome</keyword>
<sequence length="99" mass="11114">MFRKISPVHGVFAVTVTGIDDLEIAGIANVGTRPTVDGSAEVILETHLFDFDGDIYGRYIEVHFKQKIRDEMRFQSLEQLQTQIKLDVAKTKTIAKSTC</sequence>
<evidence type="ECO:0000256" key="7">
    <source>
        <dbReference type="ARBA" id="ARBA00047880"/>
    </source>
</evidence>
<evidence type="ECO:0000313" key="9">
    <source>
        <dbReference type="EMBL" id="SJM92054.1"/>
    </source>
</evidence>
<accession>A0A1R4H743</accession>
<keyword evidence="9" id="KW-0548">Nucleotidyltransferase</keyword>
<dbReference type="GO" id="GO:0009398">
    <property type="term" value="P:FMN biosynthetic process"/>
    <property type="evidence" value="ECO:0007669"/>
    <property type="project" value="TreeGrafter"/>
</dbReference>
<evidence type="ECO:0000256" key="1">
    <source>
        <dbReference type="ARBA" id="ARBA00012105"/>
    </source>
</evidence>
<reference evidence="10" key="1">
    <citation type="submission" date="2017-02" db="EMBL/GenBank/DDBJ databases">
        <authorList>
            <person name="Daims H."/>
        </authorList>
    </citation>
    <scope>NUCLEOTIDE SEQUENCE [LARGE SCALE GENOMIC DNA]</scope>
</reference>
<proteinExistence type="predicted"/>
<dbReference type="PANTHER" id="PTHR22749">
    <property type="entry name" value="RIBOFLAVIN KINASE/FMN ADENYLYLTRANSFERASE"/>
    <property type="match status" value="1"/>
</dbReference>
<dbReference type="SUPFAM" id="SSF82114">
    <property type="entry name" value="Riboflavin kinase-like"/>
    <property type="match status" value="1"/>
</dbReference>
<evidence type="ECO:0000256" key="6">
    <source>
        <dbReference type="ARBA" id="ARBA00022840"/>
    </source>
</evidence>
<dbReference type="EC" id="2.7.1.26" evidence="1"/>
<evidence type="ECO:0000259" key="8">
    <source>
        <dbReference type="SMART" id="SM00904"/>
    </source>
</evidence>
<keyword evidence="6" id="KW-0067">ATP-binding</keyword>
<feature type="domain" description="Riboflavin kinase" evidence="8">
    <location>
        <begin position="1"/>
        <end position="96"/>
    </location>
</feature>
<dbReference type="EMBL" id="FUKJ01000171">
    <property type="protein sequence ID" value="SJM92054.1"/>
    <property type="molecule type" value="Genomic_DNA"/>
</dbReference>
<evidence type="ECO:0000256" key="3">
    <source>
        <dbReference type="ARBA" id="ARBA00022643"/>
    </source>
</evidence>
<comment type="catalytic activity">
    <reaction evidence="7">
        <text>riboflavin + ATP = FMN + ADP + H(+)</text>
        <dbReference type="Rhea" id="RHEA:14357"/>
        <dbReference type="ChEBI" id="CHEBI:15378"/>
        <dbReference type="ChEBI" id="CHEBI:30616"/>
        <dbReference type="ChEBI" id="CHEBI:57986"/>
        <dbReference type="ChEBI" id="CHEBI:58210"/>
        <dbReference type="ChEBI" id="CHEBI:456216"/>
        <dbReference type="EC" id="2.7.1.26"/>
    </reaction>
</comment>